<dbReference type="InterPro" id="IPR041492">
    <property type="entry name" value="HAD_2"/>
</dbReference>
<dbReference type="PANTHER" id="PTHR43434">
    <property type="entry name" value="PHOSPHOGLYCOLATE PHOSPHATASE"/>
    <property type="match status" value="1"/>
</dbReference>
<dbReference type="Proteomes" id="UP000244890">
    <property type="component" value="Chromosome"/>
</dbReference>
<dbReference type="SUPFAM" id="SSF56784">
    <property type="entry name" value="HAD-like"/>
    <property type="match status" value="1"/>
</dbReference>
<dbReference type="EMBL" id="CP021886">
    <property type="protein sequence ID" value="AWI34142.1"/>
    <property type="molecule type" value="Genomic_DNA"/>
</dbReference>
<dbReference type="InterPro" id="IPR023198">
    <property type="entry name" value="PGP-like_dom2"/>
</dbReference>
<evidence type="ECO:0000313" key="5">
    <source>
        <dbReference type="EMBL" id="AWI34142.1"/>
    </source>
</evidence>
<dbReference type="Gene3D" id="1.10.150.240">
    <property type="entry name" value="Putative phosphatase, domain 2"/>
    <property type="match status" value="1"/>
</dbReference>
<dbReference type="InterPro" id="IPR050155">
    <property type="entry name" value="HAD-like_hydrolase_sf"/>
</dbReference>
<name>A0A2U8FD48_9HELI</name>
<dbReference type="SFLD" id="SFLDG01129">
    <property type="entry name" value="C1.5:_HAD__Beta-PGM__Phosphata"/>
    <property type="match status" value="1"/>
</dbReference>
<dbReference type="GO" id="GO:0006281">
    <property type="term" value="P:DNA repair"/>
    <property type="evidence" value="ECO:0007669"/>
    <property type="project" value="TreeGrafter"/>
</dbReference>
<sequence length="211" mass="24303">MINVIFDMDGTLLNSEDCICAAVAEIRQDKQLPKIPKSTIQHAIHTPGVDCAKVFYDIDNFPHRSYKVGFESYFKKHYEQSATLFEGVREMLQTCKTKNYFLALASNAPQEKLKPILQRHNIAEYFDIIIGTNPNIESKPNPMMIYFILQNAPFKQSVFVGNCLKDEEAAKNAKIPYLQAKWKEVNAKNQILQKNEFSSKDELLAMLERYE</sequence>
<dbReference type="InterPro" id="IPR036412">
    <property type="entry name" value="HAD-like_sf"/>
</dbReference>
<dbReference type="PANTHER" id="PTHR43434:SF1">
    <property type="entry name" value="PHOSPHOGLYCOLATE PHOSPHATASE"/>
    <property type="match status" value="1"/>
</dbReference>
<comment type="similarity">
    <text evidence="3">Belongs to the HAD-like hydrolase superfamily. CbbY/CbbZ/Gph/YieH family.</text>
</comment>
<proteinExistence type="inferred from homology"/>
<comment type="pathway">
    <text evidence="2">Organic acid metabolism; glycolate biosynthesis; glycolate from 2-phosphoglycolate: step 1/1.</text>
</comment>
<dbReference type="InterPro" id="IPR023214">
    <property type="entry name" value="HAD_sf"/>
</dbReference>
<organism evidence="5 6">
    <name type="scientific">Helicobacter apodemus</name>
    <dbReference type="NCBI Taxonomy" id="135569"/>
    <lineage>
        <taxon>Bacteria</taxon>
        <taxon>Pseudomonadati</taxon>
        <taxon>Campylobacterota</taxon>
        <taxon>Epsilonproteobacteria</taxon>
        <taxon>Campylobacterales</taxon>
        <taxon>Helicobacteraceae</taxon>
        <taxon>Helicobacter</taxon>
    </lineage>
</organism>
<comment type="catalytic activity">
    <reaction evidence="1">
        <text>2-phosphoglycolate + H2O = glycolate + phosphate</text>
        <dbReference type="Rhea" id="RHEA:14369"/>
        <dbReference type="ChEBI" id="CHEBI:15377"/>
        <dbReference type="ChEBI" id="CHEBI:29805"/>
        <dbReference type="ChEBI" id="CHEBI:43474"/>
        <dbReference type="ChEBI" id="CHEBI:58033"/>
        <dbReference type="EC" id="3.1.3.18"/>
    </reaction>
</comment>
<dbReference type="AlphaFoldDB" id="A0A2U8FD48"/>
<dbReference type="InterPro" id="IPR006439">
    <property type="entry name" value="HAD-SF_hydro_IA"/>
</dbReference>
<dbReference type="GO" id="GO:0008967">
    <property type="term" value="F:phosphoglycolate phosphatase activity"/>
    <property type="evidence" value="ECO:0007669"/>
    <property type="project" value="UniProtKB-EC"/>
</dbReference>
<dbReference type="NCBIfam" id="TIGR01549">
    <property type="entry name" value="HAD-SF-IA-v1"/>
    <property type="match status" value="1"/>
</dbReference>
<reference evidence="5 6" key="1">
    <citation type="submission" date="2017-06" db="EMBL/GenBank/DDBJ databases">
        <title>Complete genome of Helicobacter apodemus.</title>
        <authorList>
            <person name="Cho S."/>
        </authorList>
    </citation>
    <scope>NUCLEOTIDE SEQUENCE [LARGE SCALE GENOMIC DNA]</scope>
    <source>
        <strain evidence="6">SNUVETPUB-15-01</strain>
    </source>
</reference>
<protein>
    <recommendedName>
        <fullName evidence="4">phosphoglycolate phosphatase</fullName>
        <ecNumber evidence="4">3.1.3.18</ecNumber>
    </recommendedName>
</protein>
<dbReference type="RefSeq" id="WP_108910981.1">
    <property type="nucleotide sequence ID" value="NZ_CP021886.1"/>
</dbReference>
<keyword evidence="5" id="KW-0378">Hydrolase</keyword>
<evidence type="ECO:0000256" key="4">
    <source>
        <dbReference type="ARBA" id="ARBA00013078"/>
    </source>
</evidence>
<evidence type="ECO:0000256" key="2">
    <source>
        <dbReference type="ARBA" id="ARBA00004818"/>
    </source>
</evidence>
<dbReference type="OrthoDB" id="9792518at2"/>
<dbReference type="SFLD" id="SFLDS00003">
    <property type="entry name" value="Haloacid_Dehalogenase"/>
    <property type="match status" value="1"/>
</dbReference>
<accession>A0A2U8FD48</accession>
<evidence type="ECO:0000256" key="3">
    <source>
        <dbReference type="ARBA" id="ARBA00006171"/>
    </source>
</evidence>
<dbReference type="Pfam" id="PF13419">
    <property type="entry name" value="HAD_2"/>
    <property type="match status" value="1"/>
</dbReference>
<dbReference type="Gene3D" id="3.40.50.1000">
    <property type="entry name" value="HAD superfamily/HAD-like"/>
    <property type="match status" value="1"/>
</dbReference>
<gene>
    <name evidence="5" type="ORF">CDV25_04710</name>
</gene>
<dbReference type="GO" id="GO:0005829">
    <property type="term" value="C:cytosol"/>
    <property type="evidence" value="ECO:0007669"/>
    <property type="project" value="TreeGrafter"/>
</dbReference>
<evidence type="ECO:0000256" key="1">
    <source>
        <dbReference type="ARBA" id="ARBA00000830"/>
    </source>
</evidence>
<dbReference type="EC" id="3.1.3.18" evidence="4"/>
<dbReference type="KEGG" id="had:CDV25_04710"/>
<evidence type="ECO:0000313" key="6">
    <source>
        <dbReference type="Proteomes" id="UP000244890"/>
    </source>
</evidence>